<evidence type="ECO:0000313" key="3">
    <source>
        <dbReference type="Proteomes" id="UP001152795"/>
    </source>
</evidence>
<feature type="region of interest" description="Disordered" evidence="1">
    <location>
        <begin position="229"/>
        <end position="253"/>
    </location>
</feature>
<organism evidence="2 3">
    <name type="scientific">Paramuricea clavata</name>
    <name type="common">Red gorgonian</name>
    <name type="synonym">Violescent sea-whip</name>
    <dbReference type="NCBI Taxonomy" id="317549"/>
    <lineage>
        <taxon>Eukaryota</taxon>
        <taxon>Metazoa</taxon>
        <taxon>Cnidaria</taxon>
        <taxon>Anthozoa</taxon>
        <taxon>Octocorallia</taxon>
        <taxon>Malacalcyonacea</taxon>
        <taxon>Plexauridae</taxon>
        <taxon>Paramuricea</taxon>
    </lineage>
</organism>
<evidence type="ECO:0000256" key="1">
    <source>
        <dbReference type="SAM" id="MobiDB-lite"/>
    </source>
</evidence>
<reference evidence="2" key="1">
    <citation type="submission" date="2020-04" db="EMBL/GenBank/DDBJ databases">
        <authorList>
            <person name="Alioto T."/>
            <person name="Alioto T."/>
            <person name="Gomez Garrido J."/>
        </authorList>
    </citation>
    <scope>NUCLEOTIDE SEQUENCE</scope>
    <source>
        <strain evidence="2">A484AB</strain>
    </source>
</reference>
<keyword evidence="3" id="KW-1185">Reference proteome</keyword>
<feature type="compositionally biased region" description="Acidic residues" evidence="1">
    <location>
        <begin position="231"/>
        <end position="242"/>
    </location>
</feature>
<gene>
    <name evidence="2" type="ORF">PACLA_8A049229</name>
</gene>
<dbReference type="PANTHER" id="PTHR46704:SF9">
    <property type="entry name" value="BHLH DOMAIN-CONTAINING PROTEIN"/>
    <property type="match status" value="1"/>
</dbReference>
<comment type="caution">
    <text evidence="2">The sequence shown here is derived from an EMBL/GenBank/DDBJ whole genome shotgun (WGS) entry which is preliminary data.</text>
</comment>
<accession>A0A7D9LQW6</accession>
<proteinExistence type="predicted"/>
<dbReference type="OrthoDB" id="10025386at2759"/>
<name>A0A7D9LQW6_PARCT</name>
<dbReference type="PANTHER" id="PTHR46704">
    <property type="entry name" value="CXC DOMAIN-CONTAINING PROTEIN-RELATED"/>
    <property type="match status" value="1"/>
</dbReference>
<dbReference type="AlphaFoldDB" id="A0A7D9LQW6"/>
<sequence length="488" mass="54430">MSYHLTCYRSFTDITKLERAQKIAASEPPKAAVLVRVSLAIQQKNCSEQLDNRLVLIMASKKRVKQDLSLAQTVIAGLLQMAAEMRNDESVHVHIRGKDCVAVEARYHTKCYQMYTKVLSNIKNTKLPVTKPTVYDRAFDLFCLNFMEGRIINNKAILLLSYLLKKFIGIVNEIDGSDLPYQSGRLKKRIQSRYPQVVFHASKTMVKGTLVYSGDIVPGEIADMLEVDRSDSDEEDDDDEAENNVGESLNRNACDSAPHQLFHVAMEIRKMLKESKGSDGWRPDSSDLTIQRATESIPIKLFNFIAWTLGYSNEPVMDKRVVMSRSQMCKVVSTCQGLVYAEAKGKKQTQKSLALGMTVRQISGSTKLINILHGLGHTVSSSTVCKHDSALASISNASDDVIIPRNINVGHFTTIVWDSEFNEETLTGKGITHIANEIVNQRGEPALNSKVIVSKKIRTVKAPDHDIRPYISTKKGVPSLCQITLNLI</sequence>
<evidence type="ECO:0000313" key="2">
    <source>
        <dbReference type="EMBL" id="CAB4034870.1"/>
    </source>
</evidence>
<dbReference type="Proteomes" id="UP001152795">
    <property type="component" value="Unassembled WGS sequence"/>
</dbReference>
<dbReference type="EMBL" id="CACRXK020020495">
    <property type="protein sequence ID" value="CAB4034870.1"/>
    <property type="molecule type" value="Genomic_DNA"/>
</dbReference>
<protein>
    <submittedName>
        <fullName evidence="2">Uncharacterized protein</fullName>
    </submittedName>
</protein>